<dbReference type="PROSITE" id="PS51257">
    <property type="entry name" value="PROKAR_LIPOPROTEIN"/>
    <property type="match status" value="1"/>
</dbReference>
<dbReference type="AlphaFoldDB" id="A0A5E7JGM3"/>
<protein>
    <recommendedName>
        <fullName evidence="4">DUF1425 domain-containing protein</fullName>
    </recommendedName>
</protein>
<dbReference type="Pfam" id="PF07233">
    <property type="entry name" value="DUF1425"/>
    <property type="match status" value="1"/>
</dbReference>
<evidence type="ECO:0000256" key="1">
    <source>
        <dbReference type="SAM" id="SignalP"/>
    </source>
</evidence>
<dbReference type="Gene3D" id="2.60.40.3230">
    <property type="match status" value="1"/>
</dbReference>
<evidence type="ECO:0000313" key="3">
    <source>
        <dbReference type="Proteomes" id="UP000377224"/>
    </source>
</evidence>
<dbReference type="CDD" id="cd09030">
    <property type="entry name" value="DUF1425"/>
    <property type="match status" value="1"/>
</dbReference>
<accession>A0A5E7JGM3</accession>
<feature type="signal peptide" evidence="1">
    <location>
        <begin position="1"/>
        <end position="19"/>
    </location>
</feature>
<evidence type="ECO:0000313" key="2">
    <source>
        <dbReference type="EMBL" id="VVO88641.1"/>
    </source>
</evidence>
<proteinExistence type="predicted"/>
<dbReference type="InterPro" id="IPR038483">
    <property type="entry name" value="YcfL-like_sf"/>
</dbReference>
<dbReference type="InterPro" id="IPR010824">
    <property type="entry name" value="DUF1425"/>
</dbReference>
<dbReference type="RefSeq" id="WP_064389777.1">
    <property type="nucleotide sequence ID" value="NZ_CABVIN010000002.1"/>
</dbReference>
<evidence type="ECO:0008006" key="4">
    <source>
        <dbReference type="Google" id="ProtNLM"/>
    </source>
</evidence>
<dbReference type="EMBL" id="CABVIN010000002">
    <property type="protein sequence ID" value="VVO88641.1"/>
    <property type="molecule type" value="Genomic_DNA"/>
</dbReference>
<feature type="chain" id="PRO_5022844027" description="DUF1425 domain-containing protein" evidence="1">
    <location>
        <begin position="20"/>
        <end position="126"/>
    </location>
</feature>
<dbReference type="Proteomes" id="UP000377224">
    <property type="component" value="Unassembled WGS sequence"/>
</dbReference>
<reference evidence="2 3" key="1">
    <citation type="submission" date="2019-09" db="EMBL/GenBank/DDBJ databases">
        <authorList>
            <person name="Chandra G."/>
            <person name="Truman W A."/>
        </authorList>
    </citation>
    <scope>NUCLEOTIDE SEQUENCE [LARGE SCALE GENOMIC DNA]</scope>
    <source>
        <strain evidence="2">PS896</strain>
    </source>
</reference>
<sequence length="126" mass="13677" precursor="true">MRFKLIAVAAFALLTSGCATPPPSPPAPGSAASKVVAMGELKNIAVGNMRVARENGFMTVGVQLNNTDKRNKTFYYRFAWLSAEGFPVADDEVWKPQLIYGGQNSFLQSIAPTPKAVDFRLELQTP</sequence>
<organism evidence="2 3">
    <name type="scientific">Pseudomonas fluorescens</name>
    <dbReference type="NCBI Taxonomy" id="294"/>
    <lineage>
        <taxon>Bacteria</taxon>
        <taxon>Pseudomonadati</taxon>
        <taxon>Pseudomonadota</taxon>
        <taxon>Gammaproteobacteria</taxon>
        <taxon>Pseudomonadales</taxon>
        <taxon>Pseudomonadaceae</taxon>
        <taxon>Pseudomonas</taxon>
    </lineage>
</organism>
<gene>
    <name evidence="2" type="ORF">PS896_02204</name>
</gene>
<name>A0A5E7JGM3_PSEFL</name>
<keyword evidence="1" id="KW-0732">Signal</keyword>